<gene>
    <name evidence="3" type="ORF">TCIL3000_7_3990</name>
</gene>
<dbReference type="InterPro" id="IPR005651">
    <property type="entry name" value="Trm112-like"/>
</dbReference>
<proteinExistence type="inferred from homology"/>
<dbReference type="GO" id="GO:0030488">
    <property type="term" value="P:tRNA methylation"/>
    <property type="evidence" value="ECO:0007669"/>
    <property type="project" value="TreeGrafter"/>
</dbReference>
<dbReference type="SUPFAM" id="SSF158997">
    <property type="entry name" value="Trm112p-like"/>
    <property type="match status" value="1"/>
</dbReference>
<dbReference type="InterPro" id="IPR039127">
    <property type="entry name" value="Trm112"/>
</dbReference>
<dbReference type="PANTHER" id="PTHR12773:SF0">
    <property type="entry name" value="MULTIFUNCTIONAL METHYLTRANSFERASE SUBUNIT TRM112-LIKE PROTEIN"/>
    <property type="match status" value="1"/>
</dbReference>
<dbReference type="PANTHER" id="PTHR12773">
    <property type="entry name" value="UPF0315 PROTEIN-RELATED"/>
    <property type="match status" value="1"/>
</dbReference>
<keyword evidence="2" id="KW-1133">Transmembrane helix</keyword>
<dbReference type="GO" id="GO:0070476">
    <property type="term" value="P:rRNA (guanine-N7)-methylation"/>
    <property type="evidence" value="ECO:0007669"/>
    <property type="project" value="TreeGrafter"/>
</dbReference>
<name>G0UQC4_TRYCI</name>
<dbReference type="EMBL" id="HE575320">
    <property type="protein sequence ID" value="CCC91585.1"/>
    <property type="molecule type" value="Genomic_DNA"/>
</dbReference>
<keyword evidence="2" id="KW-0472">Membrane</keyword>
<keyword evidence="2" id="KW-0812">Transmembrane</keyword>
<evidence type="ECO:0008006" key="4">
    <source>
        <dbReference type="Google" id="ProtNLM"/>
    </source>
</evidence>
<dbReference type="Pfam" id="PF03966">
    <property type="entry name" value="Trm112p"/>
    <property type="match status" value="1"/>
</dbReference>
<protein>
    <recommendedName>
        <fullName evidence="4">Trm112p-like protein</fullName>
    </recommendedName>
</protein>
<dbReference type="AlphaFoldDB" id="G0UQC4"/>
<evidence type="ECO:0000313" key="3">
    <source>
        <dbReference type="EMBL" id="CCC91585.1"/>
    </source>
</evidence>
<comment type="similarity">
    <text evidence="1">Belongs to the TRM112 family.</text>
</comment>
<sequence>MKMRKQTNNKAIFSPFLLSSSRCAVPTRYASTFQCRRVTLPPAECLSFCFIFLSILFRTGFCCRCLILESQRKKEMRLLTHNFLCCIQCQSFPLQLQATEVEVLECEFNAEFIRTMLARMDYGYLLGAFNALRAQKHTQLEKLSALPETIEDIDLADESEDLRALQYAIQCIAVREGKLRCPQCEREYPIREFIPDMIIAGQ</sequence>
<dbReference type="Gene3D" id="2.20.25.10">
    <property type="match status" value="1"/>
</dbReference>
<accession>G0UQC4</accession>
<dbReference type="VEuPathDB" id="TriTrypDB:TcIL3000_7_3990"/>
<feature type="transmembrane region" description="Helical" evidence="2">
    <location>
        <begin position="47"/>
        <end position="67"/>
    </location>
</feature>
<dbReference type="GO" id="GO:0046982">
    <property type="term" value="F:protein heterodimerization activity"/>
    <property type="evidence" value="ECO:0007669"/>
    <property type="project" value="InterPro"/>
</dbReference>
<evidence type="ECO:0000256" key="1">
    <source>
        <dbReference type="ARBA" id="ARBA00007980"/>
    </source>
</evidence>
<reference evidence="3" key="1">
    <citation type="journal article" date="2012" name="Proc. Natl. Acad. Sci. U.S.A.">
        <title>Antigenic diversity is generated by distinct evolutionary mechanisms in African trypanosome species.</title>
        <authorList>
            <person name="Jackson A.P."/>
            <person name="Berry A."/>
            <person name="Aslett M."/>
            <person name="Allison H.C."/>
            <person name="Burton P."/>
            <person name="Vavrova-Anderson J."/>
            <person name="Brown R."/>
            <person name="Browne H."/>
            <person name="Corton N."/>
            <person name="Hauser H."/>
            <person name="Gamble J."/>
            <person name="Gilderthorp R."/>
            <person name="Marcello L."/>
            <person name="McQuillan J."/>
            <person name="Otto T.D."/>
            <person name="Quail M.A."/>
            <person name="Sanders M.J."/>
            <person name="van Tonder A."/>
            <person name="Ginger M.L."/>
            <person name="Field M.C."/>
            <person name="Barry J.D."/>
            <person name="Hertz-Fowler C."/>
            <person name="Berriman M."/>
        </authorList>
    </citation>
    <scope>NUCLEOTIDE SEQUENCE</scope>
    <source>
        <strain evidence="3">IL3000</strain>
    </source>
</reference>
<evidence type="ECO:0000256" key="2">
    <source>
        <dbReference type="SAM" id="Phobius"/>
    </source>
</evidence>
<organism evidence="3">
    <name type="scientific">Trypanosoma congolense (strain IL3000)</name>
    <dbReference type="NCBI Taxonomy" id="1068625"/>
    <lineage>
        <taxon>Eukaryota</taxon>
        <taxon>Discoba</taxon>
        <taxon>Euglenozoa</taxon>
        <taxon>Kinetoplastea</taxon>
        <taxon>Metakinetoplastina</taxon>
        <taxon>Trypanosomatida</taxon>
        <taxon>Trypanosomatidae</taxon>
        <taxon>Trypanosoma</taxon>
        <taxon>Nannomonas</taxon>
    </lineage>
</organism>